<dbReference type="InterPro" id="IPR032675">
    <property type="entry name" value="LRR_dom_sf"/>
</dbReference>
<protein>
    <submittedName>
        <fullName evidence="1">Uncharacterized protein</fullName>
    </submittedName>
</protein>
<dbReference type="AlphaFoldDB" id="A0AAW0CG28"/>
<gene>
    <name evidence="1" type="ORF">VNI00_010831</name>
</gene>
<evidence type="ECO:0000313" key="1">
    <source>
        <dbReference type="EMBL" id="KAK7037617.1"/>
    </source>
</evidence>
<accession>A0AAW0CG28</accession>
<dbReference type="Proteomes" id="UP001383192">
    <property type="component" value="Unassembled WGS sequence"/>
</dbReference>
<dbReference type="Gene3D" id="3.80.10.10">
    <property type="entry name" value="Ribonuclease Inhibitor"/>
    <property type="match status" value="1"/>
</dbReference>
<name>A0AAW0CG28_9AGAR</name>
<comment type="caution">
    <text evidence="1">The sequence shown here is derived from an EMBL/GenBank/DDBJ whole genome shotgun (WGS) entry which is preliminary data.</text>
</comment>
<proteinExistence type="predicted"/>
<reference evidence="1 2" key="1">
    <citation type="submission" date="2024-01" db="EMBL/GenBank/DDBJ databases">
        <title>A draft genome for a cacao thread blight-causing isolate of Paramarasmius palmivorus.</title>
        <authorList>
            <person name="Baruah I.K."/>
            <person name="Bukari Y."/>
            <person name="Amoako-Attah I."/>
            <person name="Meinhardt L.W."/>
            <person name="Bailey B.A."/>
            <person name="Cohen S.P."/>
        </authorList>
    </citation>
    <scope>NUCLEOTIDE SEQUENCE [LARGE SCALE GENOMIC DNA]</scope>
    <source>
        <strain evidence="1 2">GH-12</strain>
    </source>
</reference>
<evidence type="ECO:0000313" key="2">
    <source>
        <dbReference type="Proteomes" id="UP001383192"/>
    </source>
</evidence>
<keyword evidence="2" id="KW-1185">Reference proteome</keyword>
<organism evidence="1 2">
    <name type="scientific">Paramarasmius palmivorus</name>
    <dbReference type="NCBI Taxonomy" id="297713"/>
    <lineage>
        <taxon>Eukaryota</taxon>
        <taxon>Fungi</taxon>
        <taxon>Dikarya</taxon>
        <taxon>Basidiomycota</taxon>
        <taxon>Agaricomycotina</taxon>
        <taxon>Agaricomycetes</taxon>
        <taxon>Agaricomycetidae</taxon>
        <taxon>Agaricales</taxon>
        <taxon>Marasmiineae</taxon>
        <taxon>Marasmiaceae</taxon>
        <taxon>Paramarasmius</taxon>
    </lineage>
</organism>
<dbReference type="EMBL" id="JAYKXP010000045">
    <property type="protein sequence ID" value="KAK7037617.1"/>
    <property type="molecule type" value="Genomic_DNA"/>
</dbReference>
<sequence>MSTLRDRLLSLNHIALDVYNDDPYYILHAFSASPIWSIELYHAIVTFDPEKHHLSYSNLTNIVIDDTTLQLVIDILSTSTSLQSAKFVLHQTVNVGKVFIPPLLHLRNLDLDMRVQHYSHDDYTNFTNLLNCPALTSLTFGMPVDFRSVIMKPNMMYFRQALTAFVKRSPGIRSFYLGYTEFDNEDVFGILKEMRELVLLSVAMTKSLNTWFMEVLGVGWPVPKLKELRLDWYSKGFDWDAWREMLLCRWTMKCSLGSAYLEIRRGCVPEDVRNWVRDRQQEGKAVRILCKHDATLEFYRYRVQERIGQFLAT</sequence>
<dbReference type="SUPFAM" id="SSF52047">
    <property type="entry name" value="RNI-like"/>
    <property type="match status" value="1"/>
</dbReference>